<dbReference type="InterPro" id="IPR036465">
    <property type="entry name" value="vWFA_dom_sf"/>
</dbReference>
<dbReference type="GO" id="GO:0004386">
    <property type="term" value="F:helicase activity"/>
    <property type="evidence" value="ECO:0007669"/>
    <property type="project" value="UniProtKB-KW"/>
</dbReference>
<dbReference type="CDD" id="cd01458">
    <property type="entry name" value="vWA_ku"/>
    <property type="match status" value="1"/>
</dbReference>
<comment type="similarity">
    <text evidence="3">Belongs to the ku70 family.</text>
</comment>
<evidence type="ECO:0000256" key="6">
    <source>
        <dbReference type="ARBA" id="ARBA00022763"/>
    </source>
</evidence>
<keyword evidence="10" id="KW-0158">Chromosome</keyword>
<evidence type="ECO:0000256" key="5">
    <source>
        <dbReference type="ARBA" id="ARBA00022741"/>
    </source>
</evidence>
<reference evidence="18 19" key="1">
    <citation type="submission" date="2023-04" db="EMBL/GenBank/DDBJ databases">
        <title>Genome of Basidiobolus ranarum AG-B5.</title>
        <authorList>
            <person name="Stajich J.E."/>
            <person name="Carter-House D."/>
            <person name="Gryganskyi A."/>
        </authorList>
    </citation>
    <scope>NUCLEOTIDE SEQUENCE [LARGE SCALE GENOMIC DNA]</scope>
    <source>
        <strain evidence="18 19">AG-B5</strain>
    </source>
</reference>
<proteinExistence type="inferred from homology"/>
<dbReference type="PIRSF" id="PIRSF003033">
    <property type="entry name" value="Ku70"/>
    <property type="match status" value="1"/>
</dbReference>
<evidence type="ECO:0000256" key="15">
    <source>
        <dbReference type="ARBA" id="ARBA00031811"/>
    </source>
</evidence>
<keyword evidence="5" id="KW-0547">Nucleotide-binding</keyword>
<keyword evidence="10" id="KW-0779">Telomere</keyword>
<evidence type="ECO:0000256" key="8">
    <source>
        <dbReference type="ARBA" id="ARBA00022806"/>
    </source>
</evidence>
<protein>
    <recommendedName>
        <fullName evidence="4">ATP-dependent DNA helicase II subunit 1</fullName>
    </recommendedName>
    <alternativeName>
        <fullName evidence="15">ATP-dependent DNA helicase II subunit Ku70</fullName>
    </alternativeName>
</protein>
<evidence type="ECO:0000256" key="12">
    <source>
        <dbReference type="ARBA" id="ARBA00023172"/>
    </source>
</evidence>
<evidence type="ECO:0000256" key="3">
    <source>
        <dbReference type="ARBA" id="ARBA00005240"/>
    </source>
</evidence>
<dbReference type="SUPFAM" id="SSF53300">
    <property type="entry name" value="vWA-like"/>
    <property type="match status" value="1"/>
</dbReference>
<gene>
    <name evidence="18" type="primary">KU70</name>
    <name evidence="18" type="ORF">K7432_003783</name>
</gene>
<keyword evidence="11" id="KW-0238">DNA-binding</keyword>
<dbReference type="PANTHER" id="PTHR12604">
    <property type="entry name" value="KU AUTOANTIGEN DNA HELICASE"/>
    <property type="match status" value="1"/>
</dbReference>
<evidence type="ECO:0000256" key="7">
    <source>
        <dbReference type="ARBA" id="ARBA00022801"/>
    </source>
</evidence>
<keyword evidence="9" id="KW-0067">ATP-binding</keyword>
<feature type="domain" description="Ku" evidence="17">
    <location>
        <begin position="305"/>
        <end position="450"/>
    </location>
</feature>
<feature type="region of interest" description="Disordered" evidence="16">
    <location>
        <begin position="538"/>
        <end position="560"/>
    </location>
</feature>
<dbReference type="InterPro" id="IPR027388">
    <property type="entry name" value="Ku70_bridge/pillars_dom_sf"/>
</dbReference>
<keyword evidence="13" id="KW-0234">DNA repair</keyword>
<evidence type="ECO:0000256" key="1">
    <source>
        <dbReference type="ARBA" id="ARBA00004123"/>
    </source>
</evidence>
<dbReference type="NCBIfam" id="TIGR00578">
    <property type="entry name" value="ku70"/>
    <property type="match status" value="1"/>
</dbReference>
<dbReference type="Pfam" id="PF03730">
    <property type="entry name" value="Ku_C"/>
    <property type="match status" value="1"/>
</dbReference>
<dbReference type="PANTHER" id="PTHR12604:SF2">
    <property type="entry name" value="X-RAY REPAIR CROSS-COMPLEMENTING PROTEIN 6"/>
    <property type="match status" value="1"/>
</dbReference>
<dbReference type="InterPro" id="IPR005160">
    <property type="entry name" value="Ku_C"/>
</dbReference>
<dbReference type="Gene3D" id="4.10.970.10">
    <property type="entry name" value="Ku70, bridge and pillars"/>
    <property type="match status" value="1"/>
</dbReference>
<dbReference type="Proteomes" id="UP001479436">
    <property type="component" value="Unassembled WGS sequence"/>
</dbReference>
<evidence type="ECO:0000256" key="9">
    <source>
        <dbReference type="ARBA" id="ARBA00022840"/>
    </source>
</evidence>
<dbReference type="Gene3D" id="1.10.1600.10">
    <property type="match status" value="1"/>
</dbReference>
<dbReference type="CDD" id="cd00788">
    <property type="entry name" value="KU70"/>
    <property type="match status" value="1"/>
</dbReference>
<evidence type="ECO:0000256" key="13">
    <source>
        <dbReference type="ARBA" id="ARBA00023204"/>
    </source>
</evidence>
<dbReference type="Gene3D" id="2.40.290.10">
    <property type="match status" value="1"/>
</dbReference>
<evidence type="ECO:0000256" key="4">
    <source>
        <dbReference type="ARBA" id="ARBA00021796"/>
    </source>
</evidence>
<dbReference type="Gene3D" id="3.40.50.410">
    <property type="entry name" value="von Willebrand factor, type A domain"/>
    <property type="match status" value="1"/>
</dbReference>
<accession>A0ABR2W5X2</accession>
<evidence type="ECO:0000256" key="14">
    <source>
        <dbReference type="ARBA" id="ARBA00023242"/>
    </source>
</evidence>
<sequence length="613" mass="69463">MFEVEEDWDLLNDLQDIDEEVDEESETKKKWSNKDCVLFVIDCSPSMLELNENKEIPVHSALKCINSVLLDKIVTSNSDLLGILLYGTEETKNSGGLENIYLLQNLETPDATSIKELESLVNDKEKFLNTVSSTKTELPLGNVFWACSSILSTCQNVSSKRIILITNEDNPNRSNTVLQKAAKTRAKDLYDSHVEIELINLNKGSETFDYNLFYKDVLGESQMSQNSSRASDQFEKLLTRIKRKEARSRSIFTTQLKITDGLQIGIRGYALVGNQHKGSYKLVYMKSETPKQVKAITHWLCADTTQILQPSDLKFYYEYGGAKVVFTREEIAEMKKFGEPGLKIIGFKPRDRLKFHLNITHSLFIYPDETQYKGSTCVFTSFLLKMSEMNQVGICSFIPRKNTAPRFVAMVPQMEINDELGQSTPPGFHLIPLPFADDIRPVTVKTGERASEAEIDAAKEIVSKISIAEGYHPRNYPNPALQRHYMSLQSIALERDLEEELVDHTLPDADMIHDRVGDSVQMFKQILGVDDFNAVAPVLPPKRRAPSNSENQNKRIRKDDNDSGLIESLYQQGKLKKLLKAELLNYLESIGIHGKGTKPQLIELIENHLKSLE</sequence>
<dbReference type="Pfam" id="PF02735">
    <property type="entry name" value="Ku"/>
    <property type="match status" value="1"/>
</dbReference>
<dbReference type="InterPro" id="IPR047087">
    <property type="entry name" value="KU70_core_dom"/>
</dbReference>
<keyword evidence="14" id="KW-0539">Nucleus</keyword>
<dbReference type="InterPro" id="IPR016194">
    <property type="entry name" value="SPOC-like_C_dom_sf"/>
</dbReference>
<evidence type="ECO:0000256" key="10">
    <source>
        <dbReference type="ARBA" id="ARBA00022895"/>
    </source>
</evidence>
<evidence type="ECO:0000256" key="2">
    <source>
        <dbReference type="ARBA" id="ARBA00004574"/>
    </source>
</evidence>
<comment type="subcellular location">
    <subcellularLocation>
        <location evidence="2">Chromosome</location>
        <location evidence="2">Telomere</location>
    </subcellularLocation>
    <subcellularLocation>
        <location evidence="1">Nucleus</location>
    </subcellularLocation>
</comment>
<dbReference type="InterPro" id="IPR005161">
    <property type="entry name" value="Ku_N"/>
</dbReference>
<comment type="caution">
    <text evidence="18">The sequence shown here is derived from an EMBL/GenBank/DDBJ whole genome shotgun (WGS) entry which is preliminary data.</text>
</comment>
<keyword evidence="12" id="KW-0233">DNA recombination</keyword>
<evidence type="ECO:0000313" key="19">
    <source>
        <dbReference type="Proteomes" id="UP001479436"/>
    </source>
</evidence>
<organism evidence="18 19">
    <name type="scientific">Basidiobolus ranarum</name>
    <dbReference type="NCBI Taxonomy" id="34480"/>
    <lineage>
        <taxon>Eukaryota</taxon>
        <taxon>Fungi</taxon>
        <taxon>Fungi incertae sedis</taxon>
        <taxon>Zoopagomycota</taxon>
        <taxon>Entomophthoromycotina</taxon>
        <taxon>Basidiobolomycetes</taxon>
        <taxon>Basidiobolales</taxon>
        <taxon>Basidiobolaceae</taxon>
        <taxon>Basidiobolus</taxon>
    </lineage>
</organism>
<keyword evidence="6" id="KW-0227">DNA damage</keyword>
<dbReference type="EMBL" id="JASJQH010006995">
    <property type="protein sequence ID" value="KAK9721004.1"/>
    <property type="molecule type" value="Genomic_DNA"/>
</dbReference>
<dbReference type="SMART" id="SM00559">
    <property type="entry name" value="Ku78"/>
    <property type="match status" value="1"/>
</dbReference>
<keyword evidence="7" id="KW-0378">Hydrolase</keyword>
<dbReference type="SUPFAM" id="SSF100939">
    <property type="entry name" value="SPOC domain-like"/>
    <property type="match status" value="1"/>
</dbReference>
<keyword evidence="19" id="KW-1185">Reference proteome</keyword>
<name>A0ABR2W5X2_9FUNG</name>
<keyword evidence="8 18" id="KW-0347">Helicase</keyword>
<dbReference type="InterPro" id="IPR006165">
    <property type="entry name" value="Ku70"/>
</dbReference>
<evidence type="ECO:0000259" key="17">
    <source>
        <dbReference type="SMART" id="SM00559"/>
    </source>
</evidence>
<evidence type="ECO:0000313" key="18">
    <source>
        <dbReference type="EMBL" id="KAK9721004.1"/>
    </source>
</evidence>
<evidence type="ECO:0000256" key="16">
    <source>
        <dbReference type="SAM" id="MobiDB-lite"/>
    </source>
</evidence>
<dbReference type="Pfam" id="PF03731">
    <property type="entry name" value="Ku_N"/>
    <property type="match status" value="1"/>
</dbReference>
<evidence type="ECO:0000256" key="11">
    <source>
        <dbReference type="ARBA" id="ARBA00023125"/>
    </source>
</evidence>
<dbReference type="InterPro" id="IPR006164">
    <property type="entry name" value="DNA_bd_Ku70/Ku80"/>
</dbReference>